<name>A0A077MB52_9MICO</name>
<dbReference type="Gene3D" id="3.40.50.410">
    <property type="entry name" value="von Willebrand factor, type A domain"/>
    <property type="match status" value="1"/>
</dbReference>
<dbReference type="PROSITE" id="PS50234">
    <property type="entry name" value="VWFA"/>
    <property type="match status" value="1"/>
</dbReference>
<reference evidence="2 3" key="1">
    <citation type="journal article" date="2013" name="ISME J.">
        <title>A metabolic model for members of the genus Tetrasphaera involved in enhanced biological phosphorus removal.</title>
        <authorList>
            <person name="Kristiansen R."/>
            <person name="Nguyen H.T.T."/>
            <person name="Saunders A.M."/>
            <person name="Nielsen J.L."/>
            <person name="Wimmer R."/>
            <person name="Le V.Q."/>
            <person name="McIlroy S.J."/>
            <person name="Petrovski S."/>
            <person name="Seviour R.J."/>
            <person name="Calteau A."/>
            <person name="Nielsen K.L."/>
            <person name="Nielsen P.H."/>
        </authorList>
    </citation>
    <scope>NUCLEOTIDE SEQUENCE [LARGE SCALE GENOMIC DNA]</scope>
    <source>
        <strain evidence="2 3">Ben 74</strain>
    </source>
</reference>
<comment type="caution">
    <text evidence="2">The sequence shown here is derived from an EMBL/GenBank/DDBJ whole genome shotgun (WGS) entry which is preliminary data.</text>
</comment>
<accession>A0A077MB52</accession>
<dbReference type="InterPro" id="IPR002035">
    <property type="entry name" value="VWF_A"/>
</dbReference>
<sequence>MPSTPVVLALPKEMATEPGWPQPLMPEVVQDLFNGDKTWKGMGHPEWGAFRIASPDPQKTLVGAVGFGTLTALANGGKPLTKSPDYYAPSKADFAVIHSEQKITTLTDTVAEANDLLDAVSTDDFARTVSAVLTTERDVIVHNAGNPQVEFVSIPLAAGAATVPLVVAASDAGGENAKAFADYARTPGGQITLQAAGWRSPKGAPPTIGTDSVGVTALEPAVFDEATIGAVRGAWTAMHTHGSTMALIDLSGSMNLPFPGSKLSRLDLVRTLANKAYDLASPKAASTVWFFHTSGGRDIIDDGLTLEINDTPVDGGQIHSDEIRRALRDARAGGGTPLYLAVRKAYQHAPKNYREGYLNQLIVLSDGNNEAAANSMTLKQLSDYLKKTYNPKEPVSISYLIVDPEGRIGPLKEVADLTKGVTVRVLSMKDVPGAFAQALFATP</sequence>
<dbReference type="AlphaFoldDB" id="A0A077MB52"/>
<organism evidence="2 3">
    <name type="scientific">Nostocoides jenkinsii Ben 74</name>
    <dbReference type="NCBI Taxonomy" id="1193518"/>
    <lineage>
        <taxon>Bacteria</taxon>
        <taxon>Bacillati</taxon>
        <taxon>Actinomycetota</taxon>
        <taxon>Actinomycetes</taxon>
        <taxon>Micrococcales</taxon>
        <taxon>Intrasporangiaceae</taxon>
        <taxon>Nostocoides</taxon>
    </lineage>
</organism>
<proteinExistence type="predicted"/>
<evidence type="ECO:0000259" key="1">
    <source>
        <dbReference type="PROSITE" id="PS50234"/>
    </source>
</evidence>
<evidence type="ECO:0000313" key="2">
    <source>
        <dbReference type="EMBL" id="CCI53864.1"/>
    </source>
</evidence>
<dbReference type="Pfam" id="PF13531">
    <property type="entry name" value="SBP_bac_11"/>
    <property type="match status" value="1"/>
</dbReference>
<dbReference type="EMBL" id="CAJC01000161">
    <property type="protein sequence ID" value="CCI53864.1"/>
    <property type="molecule type" value="Genomic_DNA"/>
</dbReference>
<keyword evidence="3" id="KW-1185">Reference proteome</keyword>
<protein>
    <recommendedName>
        <fullName evidence="1">VWFA domain-containing protein</fullName>
    </recommendedName>
</protein>
<dbReference type="InterPro" id="IPR036465">
    <property type="entry name" value="vWFA_dom_sf"/>
</dbReference>
<dbReference type="SUPFAM" id="SSF53300">
    <property type="entry name" value="vWA-like"/>
    <property type="match status" value="1"/>
</dbReference>
<feature type="domain" description="VWFA" evidence="1">
    <location>
        <begin position="243"/>
        <end position="443"/>
    </location>
</feature>
<dbReference type="Proteomes" id="UP000035720">
    <property type="component" value="Unassembled WGS sequence"/>
</dbReference>
<dbReference type="STRING" id="1193518.BN13_50033"/>
<gene>
    <name evidence="2" type="ORF">BN13_50033</name>
</gene>
<dbReference type="SUPFAM" id="SSF53850">
    <property type="entry name" value="Periplasmic binding protein-like II"/>
    <property type="match status" value="1"/>
</dbReference>
<evidence type="ECO:0000313" key="3">
    <source>
        <dbReference type="Proteomes" id="UP000035720"/>
    </source>
</evidence>